<dbReference type="PANTHER" id="PTHR46558">
    <property type="entry name" value="TRACRIPTIONAL REGULATORY PROTEIN-RELATED-RELATED"/>
    <property type="match status" value="1"/>
</dbReference>
<keyword evidence="1" id="KW-0238">DNA-binding</keyword>
<sequence>MMIGSRIKAARKARKRSQEWLASETGVNQSSVSQWEKGLTEPATNNLSRIAQVLRISYDWLATGRGDMELSYTPVAASVAEPMPVDQDLAELVALFEQLPRARRQTLLQFMRDWINVK</sequence>
<dbReference type="Pfam" id="PF01381">
    <property type="entry name" value="HTH_3"/>
    <property type="match status" value="1"/>
</dbReference>
<dbReference type="RefSeq" id="WP_081556935.1">
    <property type="nucleotide sequence ID" value="NZ_MUKV01000046.1"/>
</dbReference>
<dbReference type="SUPFAM" id="SSF47413">
    <property type="entry name" value="lambda repressor-like DNA-binding domains"/>
    <property type="match status" value="1"/>
</dbReference>
<dbReference type="InterPro" id="IPR001387">
    <property type="entry name" value="Cro/C1-type_HTH"/>
</dbReference>
<dbReference type="PANTHER" id="PTHR46558:SF11">
    <property type="entry name" value="HTH-TYPE TRANSCRIPTIONAL REGULATOR XRE"/>
    <property type="match status" value="1"/>
</dbReference>
<dbReference type="EMBL" id="MUKV01000046">
    <property type="protein sequence ID" value="OQS32469.1"/>
    <property type="molecule type" value="Genomic_DNA"/>
</dbReference>
<name>A0A1W0CCL3_9NEIS</name>
<accession>A0A1W0CCL3</accession>
<reference evidence="3 4" key="1">
    <citation type="submission" date="2017-02" db="EMBL/GenBank/DDBJ databases">
        <title>Chromobacterium haemolyticum H5244.</title>
        <authorList>
            <person name="Gulvik C.A."/>
        </authorList>
    </citation>
    <scope>NUCLEOTIDE SEQUENCE [LARGE SCALE GENOMIC DNA]</scope>
    <source>
        <strain evidence="3 4">H5244</strain>
    </source>
</reference>
<proteinExistence type="predicted"/>
<protein>
    <recommendedName>
        <fullName evidence="2">HTH cro/C1-type domain-containing protein</fullName>
    </recommendedName>
</protein>
<evidence type="ECO:0000256" key="1">
    <source>
        <dbReference type="ARBA" id="ARBA00023125"/>
    </source>
</evidence>
<dbReference type="Gene3D" id="1.10.260.40">
    <property type="entry name" value="lambda repressor-like DNA-binding domains"/>
    <property type="match status" value="1"/>
</dbReference>
<evidence type="ECO:0000313" key="4">
    <source>
        <dbReference type="Proteomes" id="UP000192721"/>
    </source>
</evidence>
<dbReference type="Proteomes" id="UP000192721">
    <property type="component" value="Unassembled WGS sequence"/>
</dbReference>
<feature type="domain" description="HTH cro/C1-type" evidence="2">
    <location>
        <begin position="7"/>
        <end position="61"/>
    </location>
</feature>
<dbReference type="PROSITE" id="PS50943">
    <property type="entry name" value="HTH_CROC1"/>
    <property type="match status" value="1"/>
</dbReference>
<dbReference type="SMART" id="SM00530">
    <property type="entry name" value="HTH_XRE"/>
    <property type="match status" value="1"/>
</dbReference>
<comment type="caution">
    <text evidence="3">The sequence shown here is derived from an EMBL/GenBank/DDBJ whole genome shotgun (WGS) entry which is preliminary data.</text>
</comment>
<evidence type="ECO:0000313" key="3">
    <source>
        <dbReference type="EMBL" id="OQS32469.1"/>
    </source>
</evidence>
<evidence type="ECO:0000259" key="2">
    <source>
        <dbReference type="PROSITE" id="PS50943"/>
    </source>
</evidence>
<dbReference type="InterPro" id="IPR010982">
    <property type="entry name" value="Lambda_DNA-bd_dom_sf"/>
</dbReference>
<dbReference type="CDD" id="cd00093">
    <property type="entry name" value="HTH_XRE"/>
    <property type="match status" value="1"/>
</dbReference>
<gene>
    <name evidence="3" type="ORF">B0T45_21685</name>
</gene>
<organism evidence="3 4">
    <name type="scientific">Chromobacterium haemolyticum</name>
    <dbReference type="NCBI Taxonomy" id="394935"/>
    <lineage>
        <taxon>Bacteria</taxon>
        <taxon>Pseudomonadati</taxon>
        <taxon>Pseudomonadota</taxon>
        <taxon>Betaproteobacteria</taxon>
        <taxon>Neisseriales</taxon>
        <taxon>Chromobacteriaceae</taxon>
        <taxon>Chromobacterium</taxon>
    </lineage>
</organism>
<dbReference type="AlphaFoldDB" id="A0A1W0CCL3"/>
<dbReference type="GO" id="GO:0003677">
    <property type="term" value="F:DNA binding"/>
    <property type="evidence" value="ECO:0007669"/>
    <property type="project" value="UniProtKB-KW"/>
</dbReference>